<proteinExistence type="predicted"/>
<evidence type="ECO:0000313" key="3">
    <source>
        <dbReference type="Proteomes" id="UP001597511"/>
    </source>
</evidence>
<dbReference type="InterPro" id="IPR029063">
    <property type="entry name" value="SAM-dependent_MTases_sf"/>
</dbReference>
<dbReference type="InterPro" id="IPR052514">
    <property type="entry name" value="SAM-dependent_MTase"/>
</dbReference>
<dbReference type="GO" id="GO:0008168">
    <property type="term" value="F:methyltransferase activity"/>
    <property type="evidence" value="ECO:0007669"/>
    <property type="project" value="UniProtKB-KW"/>
</dbReference>
<evidence type="ECO:0000259" key="1">
    <source>
        <dbReference type="Pfam" id="PF05050"/>
    </source>
</evidence>
<name>A0ABW6A9Z5_9BACT</name>
<dbReference type="NCBIfam" id="TIGR01444">
    <property type="entry name" value="fkbM_fam"/>
    <property type="match status" value="1"/>
</dbReference>
<dbReference type="GO" id="GO:0032259">
    <property type="term" value="P:methylation"/>
    <property type="evidence" value="ECO:0007669"/>
    <property type="project" value="UniProtKB-KW"/>
</dbReference>
<reference evidence="3" key="1">
    <citation type="journal article" date="2019" name="Int. J. Syst. Evol. Microbiol.">
        <title>The Global Catalogue of Microorganisms (GCM) 10K type strain sequencing project: providing services to taxonomists for standard genome sequencing and annotation.</title>
        <authorList>
            <consortium name="The Broad Institute Genomics Platform"/>
            <consortium name="The Broad Institute Genome Sequencing Center for Infectious Disease"/>
            <person name="Wu L."/>
            <person name="Ma J."/>
        </authorList>
    </citation>
    <scope>NUCLEOTIDE SEQUENCE [LARGE SCALE GENOMIC DNA]</scope>
    <source>
        <strain evidence="3">KCTC 23299</strain>
    </source>
</reference>
<dbReference type="PANTHER" id="PTHR34203:SF15">
    <property type="entry name" value="SLL1173 PROTEIN"/>
    <property type="match status" value="1"/>
</dbReference>
<keyword evidence="3" id="KW-1185">Reference proteome</keyword>
<dbReference type="InterPro" id="IPR006342">
    <property type="entry name" value="FkbM_mtfrase"/>
</dbReference>
<organism evidence="2 3">
    <name type="scientific">Terrimonas rubra</name>
    <dbReference type="NCBI Taxonomy" id="1035890"/>
    <lineage>
        <taxon>Bacteria</taxon>
        <taxon>Pseudomonadati</taxon>
        <taxon>Bacteroidota</taxon>
        <taxon>Chitinophagia</taxon>
        <taxon>Chitinophagales</taxon>
        <taxon>Chitinophagaceae</taxon>
        <taxon>Terrimonas</taxon>
    </lineage>
</organism>
<accession>A0ABW6A9Z5</accession>
<comment type="caution">
    <text evidence="2">The sequence shown here is derived from an EMBL/GenBank/DDBJ whole genome shotgun (WGS) entry which is preliminary data.</text>
</comment>
<gene>
    <name evidence="2" type="ORF">ACFS6H_12450</name>
</gene>
<protein>
    <submittedName>
        <fullName evidence="2">FkbM family methyltransferase</fullName>
    </submittedName>
</protein>
<dbReference type="Gene3D" id="3.40.50.150">
    <property type="entry name" value="Vaccinia Virus protein VP39"/>
    <property type="match status" value="1"/>
</dbReference>
<dbReference type="Proteomes" id="UP001597511">
    <property type="component" value="Unassembled WGS sequence"/>
</dbReference>
<dbReference type="EMBL" id="JBHUOZ010000003">
    <property type="protein sequence ID" value="MFD2920528.1"/>
    <property type="molecule type" value="Genomic_DNA"/>
</dbReference>
<sequence>MKNKFYKLALYCQKFGFAKGLKMILTGTFGKKDQLLGVQVPGIKHPVYFRRRSSDEYIFQHIFIREEYNFDVTATPATIIDAGANVGFAAVYFANKFPNATIICLEPEPGNFKLLQKNIANYPNIIPVQKGLWDKTAYLQIIDTGLDNWGFTVKECTRDTPGAIEALSLTDIMQQYKLPALDLVKIDIEGSEKEVLEAPDLHQWLSTCDTLAIELHDRMKPGTSKALFQALAPYQATMNVKGENLIFNFKRS</sequence>
<evidence type="ECO:0000313" key="2">
    <source>
        <dbReference type="EMBL" id="MFD2920528.1"/>
    </source>
</evidence>
<dbReference type="SUPFAM" id="SSF53335">
    <property type="entry name" value="S-adenosyl-L-methionine-dependent methyltransferases"/>
    <property type="match status" value="1"/>
</dbReference>
<dbReference type="RefSeq" id="WP_386099048.1">
    <property type="nucleotide sequence ID" value="NZ_JBHUOZ010000003.1"/>
</dbReference>
<dbReference type="Pfam" id="PF05050">
    <property type="entry name" value="Methyltransf_21"/>
    <property type="match status" value="1"/>
</dbReference>
<keyword evidence="2" id="KW-0808">Transferase</keyword>
<keyword evidence="2" id="KW-0489">Methyltransferase</keyword>
<feature type="domain" description="Methyltransferase FkbM" evidence="1">
    <location>
        <begin position="81"/>
        <end position="219"/>
    </location>
</feature>
<dbReference type="PANTHER" id="PTHR34203">
    <property type="entry name" value="METHYLTRANSFERASE, FKBM FAMILY PROTEIN"/>
    <property type="match status" value="1"/>
</dbReference>